<name>A0A256LGN0_9LACO</name>
<dbReference type="AlphaFoldDB" id="A0A256LGN0"/>
<evidence type="ECO:0000256" key="1">
    <source>
        <dbReference type="SAM" id="Phobius"/>
    </source>
</evidence>
<evidence type="ECO:0000313" key="3">
    <source>
        <dbReference type="Proteomes" id="UP000215828"/>
    </source>
</evidence>
<keyword evidence="1" id="KW-0472">Membrane</keyword>
<keyword evidence="1" id="KW-1133">Transmembrane helix</keyword>
<gene>
    <name evidence="2" type="ORF">CBF70_02810</name>
</gene>
<feature type="transmembrane region" description="Helical" evidence="1">
    <location>
        <begin position="20"/>
        <end position="37"/>
    </location>
</feature>
<reference evidence="2 3" key="1">
    <citation type="submission" date="2017-04" db="EMBL/GenBank/DDBJ databases">
        <authorList>
            <person name="Afonso C.L."/>
            <person name="Miller P.J."/>
            <person name="Scott M.A."/>
            <person name="Spackman E."/>
            <person name="Goraichik I."/>
            <person name="Dimitrov K.M."/>
            <person name="Suarez D.L."/>
            <person name="Swayne D.E."/>
        </authorList>
    </citation>
    <scope>NUCLEOTIDE SEQUENCE [LARGE SCALE GENOMIC DNA]</scope>
    <source>
        <strain evidence="2 3">609q</strain>
    </source>
</reference>
<comment type="caution">
    <text evidence="2">The sequence shown here is derived from an EMBL/GenBank/DDBJ whole genome shotgun (WGS) entry which is preliminary data.</text>
</comment>
<accession>A0A256LGN0</accession>
<dbReference type="EMBL" id="NGNX01000008">
    <property type="protein sequence ID" value="OYR92601.1"/>
    <property type="molecule type" value="Genomic_DNA"/>
</dbReference>
<keyword evidence="1" id="KW-0812">Transmembrane</keyword>
<sequence>MNLKYLKPNLLIVLKSKKNQLLIVILVLFSTFSLFIVKNKKIGYRTKSWKTYGENLTANSN</sequence>
<organism evidence="2 3">
    <name type="scientific">Lactobacillus taiwanensis</name>
    <dbReference type="NCBI Taxonomy" id="508451"/>
    <lineage>
        <taxon>Bacteria</taxon>
        <taxon>Bacillati</taxon>
        <taxon>Bacillota</taxon>
        <taxon>Bacilli</taxon>
        <taxon>Lactobacillales</taxon>
        <taxon>Lactobacillaceae</taxon>
        <taxon>Lactobacillus</taxon>
    </lineage>
</organism>
<protein>
    <submittedName>
        <fullName evidence="2">Uncharacterized protein</fullName>
    </submittedName>
</protein>
<proteinExistence type="predicted"/>
<dbReference type="Proteomes" id="UP000215828">
    <property type="component" value="Unassembled WGS sequence"/>
</dbReference>
<evidence type="ECO:0000313" key="2">
    <source>
        <dbReference type="EMBL" id="OYR92601.1"/>
    </source>
</evidence>
<reference evidence="2 3" key="2">
    <citation type="submission" date="2017-09" db="EMBL/GenBank/DDBJ databases">
        <title>Tripartite evolution among Lactobacillus johnsonii, Lactobacillus taiwanensis, Lactobacillus reuteri and their rodent host.</title>
        <authorList>
            <person name="Wang T."/>
            <person name="Knowles S."/>
            <person name="Cheng C."/>
        </authorList>
    </citation>
    <scope>NUCLEOTIDE SEQUENCE [LARGE SCALE GENOMIC DNA]</scope>
    <source>
        <strain evidence="2 3">609q</strain>
    </source>
</reference>